<sequence length="84" mass="8985">MPALTDGLCSYSQSEKHVTALAVTASHRDLGLNNGAGGWIIPYGRRYRGARLRFAGRRTIPLALTPSPNGDFSNEVPNSTSGLQ</sequence>
<reference evidence="2 3" key="1">
    <citation type="submission" date="2020-08" db="EMBL/GenBank/DDBJ databases">
        <title>Genomic Encyclopedia of Type Strains, Phase III (KMG-III): the genomes of soil and plant-associated and newly described type strains.</title>
        <authorList>
            <person name="Whitman W."/>
        </authorList>
    </citation>
    <scope>NUCLEOTIDE SEQUENCE [LARGE SCALE GENOMIC DNA]</scope>
    <source>
        <strain evidence="2 3">CECT 8571</strain>
    </source>
</reference>
<comment type="caution">
    <text evidence="2">The sequence shown here is derived from an EMBL/GenBank/DDBJ whole genome shotgun (WGS) entry which is preliminary data.</text>
</comment>
<feature type="compositionally biased region" description="Polar residues" evidence="1">
    <location>
        <begin position="66"/>
        <end position="84"/>
    </location>
</feature>
<dbReference type="RefSeq" id="WP_183911672.1">
    <property type="nucleotide sequence ID" value="NZ_JACHXZ010000006.1"/>
</dbReference>
<dbReference type="Proteomes" id="UP000559987">
    <property type="component" value="Unassembled WGS sequence"/>
</dbReference>
<evidence type="ECO:0000313" key="3">
    <source>
        <dbReference type="Proteomes" id="UP000559987"/>
    </source>
</evidence>
<dbReference type="EMBL" id="JACHXZ010000006">
    <property type="protein sequence ID" value="MBB3170172.1"/>
    <property type="molecule type" value="Genomic_DNA"/>
</dbReference>
<accession>A0A839UQQ4</accession>
<evidence type="ECO:0000256" key="1">
    <source>
        <dbReference type="SAM" id="MobiDB-lite"/>
    </source>
</evidence>
<dbReference type="AlphaFoldDB" id="A0A839UQQ4"/>
<feature type="region of interest" description="Disordered" evidence="1">
    <location>
        <begin position="64"/>
        <end position="84"/>
    </location>
</feature>
<keyword evidence="3" id="KW-1185">Reference proteome</keyword>
<organism evidence="2 3">
    <name type="scientific">Simiduia aestuariiviva</name>
    <dbReference type="NCBI Taxonomy" id="1510459"/>
    <lineage>
        <taxon>Bacteria</taxon>
        <taxon>Pseudomonadati</taxon>
        <taxon>Pseudomonadota</taxon>
        <taxon>Gammaproteobacteria</taxon>
        <taxon>Cellvibrionales</taxon>
        <taxon>Cellvibrionaceae</taxon>
        <taxon>Simiduia</taxon>
    </lineage>
</organism>
<protein>
    <submittedName>
        <fullName evidence="2">Uncharacterized protein</fullName>
    </submittedName>
</protein>
<evidence type="ECO:0000313" key="2">
    <source>
        <dbReference type="EMBL" id="MBB3170172.1"/>
    </source>
</evidence>
<gene>
    <name evidence="2" type="ORF">FHS30_003389</name>
</gene>
<proteinExistence type="predicted"/>
<name>A0A839UQQ4_9GAMM</name>